<evidence type="ECO:0000259" key="5">
    <source>
        <dbReference type="PROSITE" id="PS51078"/>
    </source>
</evidence>
<dbReference type="GO" id="GO:0045892">
    <property type="term" value="P:negative regulation of DNA-templated transcription"/>
    <property type="evidence" value="ECO:0007669"/>
    <property type="project" value="TreeGrafter"/>
</dbReference>
<keyword evidence="2" id="KW-0238">DNA-binding</keyword>
<accession>A0A1M5Z8Y0</accession>
<dbReference type="InterPro" id="IPR036388">
    <property type="entry name" value="WH-like_DNA-bd_sf"/>
</dbReference>
<protein>
    <submittedName>
        <fullName evidence="6">Transcriptional regulator, IclR family</fullName>
    </submittedName>
</protein>
<proteinExistence type="predicted"/>
<organism evidence="6 7">
    <name type="scientific">Pollutimonas bauzanensis</name>
    <dbReference type="NCBI Taxonomy" id="658167"/>
    <lineage>
        <taxon>Bacteria</taxon>
        <taxon>Pseudomonadati</taxon>
        <taxon>Pseudomonadota</taxon>
        <taxon>Betaproteobacteria</taxon>
        <taxon>Burkholderiales</taxon>
        <taxon>Alcaligenaceae</taxon>
        <taxon>Pollutimonas</taxon>
    </lineage>
</organism>
<dbReference type="InterPro" id="IPR029016">
    <property type="entry name" value="GAF-like_dom_sf"/>
</dbReference>
<keyword evidence="7" id="KW-1185">Reference proteome</keyword>
<dbReference type="Pfam" id="PF01614">
    <property type="entry name" value="IclR_C"/>
    <property type="match status" value="1"/>
</dbReference>
<dbReference type="InterPro" id="IPR036390">
    <property type="entry name" value="WH_DNA-bd_sf"/>
</dbReference>
<evidence type="ECO:0000313" key="6">
    <source>
        <dbReference type="EMBL" id="SHI20695.1"/>
    </source>
</evidence>
<dbReference type="PANTHER" id="PTHR30136:SF34">
    <property type="entry name" value="TRANSCRIPTIONAL REGULATOR"/>
    <property type="match status" value="1"/>
</dbReference>
<dbReference type="Pfam" id="PF09339">
    <property type="entry name" value="HTH_IclR"/>
    <property type="match status" value="1"/>
</dbReference>
<dbReference type="InterPro" id="IPR005471">
    <property type="entry name" value="Tscrpt_reg_IclR_N"/>
</dbReference>
<dbReference type="PROSITE" id="PS51078">
    <property type="entry name" value="ICLR_ED"/>
    <property type="match status" value="1"/>
</dbReference>
<dbReference type="PROSITE" id="PS51077">
    <property type="entry name" value="HTH_ICLR"/>
    <property type="match status" value="1"/>
</dbReference>
<dbReference type="SMART" id="SM00346">
    <property type="entry name" value="HTH_ICLR"/>
    <property type="match status" value="1"/>
</dbReference>
<dbReference type="InterPro" id="IPR014757">
    <property type="entry name" value="Tscrpt_reg_IclR_C"/>
</dbReference>
<evidence type="ECO:0000259" key="4">
    <source>
        <dbReference type="PROSITE" id="PS51077"/>
    </source>
</evidence>
<dbReference type="Proteomes" id="UP000184226">
    <property type="component" value="Unassembled WGS sequence"/>
</dbReference>
<feature type="domain" description="IclR-ED" evidence="5">
    <location>
        <begin position="55"/>
        <end position="239"/>
    </location>
</feature>
<dbReference type="AlphaFoldDB" id="A0A1M5Z8Y0"/>
<dbReference type="EMBL" id="FQXE01000013">
    <property type="protein sequence ID" value="SHI20695.1"/>
    <property type="molecule type" value="Genomic_DNA"/>
</dbReference>
<dbReference type="SUPFAM" id="SSF46785">
    <property type="entry name" value="Winged helix' DNA-binding domain"/>
    <property type="match status" value="1"/>
</dbReference>
<reference evidence="6 7" key="1">
    <citation type="submission" date="2016-11" db="EMBL/GenBank/DDBJ databases">
        <authorList>
            <person name="Jaros S."/>
            <person name="Januszkiewicz K."/>
            <person name="Wedrychowicz H."/>
        </authorList>
    </citation>
    <scope>NUCLEOTIDE SEQUENCE [LARGE SCALE GENOMIC DNA]</scope>
    <source>
        <strain evidence="6 7">CGMCC 1.10190</strain>
    </source>
</reference>
<dbReference type="GO" id="GO:0003677">
    <property type="term" value="F:DNA binding"/>
    <property type="evidence" value="ECO:0007669"/>
    <property type="project" value="UniProtKB-KW"/>
</dbReference>
<sequence>MLRLFNTRRRVISVPEMVRELRVSRATAFRLAYTLEADGFLQRTPHSSAFQLGLNVLSLGFEYLGSLDLVEIGQPVLEGLRDRMDASAHMGVRDGTEVVYILSAPSKHRLRNHVPAGIRMPAHATSIGRVLLFDMQPEALHELYRGIEMQKFSPDTPDTVEALCRDLERERAAGYVSYRSEYSQGIASVAAPVRDQSGRIVAGVNVSDYESLSIMQEQEGRLKDEVLSAAAAISSGLGYRGS</sequence>
<evidence type="ECO:0000256" key="1">
    <source>
        <dbReference type="ARBA" id="ARBA00023015"/>
    </source>
</evidence>
<dbReference type="GO" id="GO:0003700">
    <property type="term" value="F:DNA-binding transcription factor activity"/>
    <property type="evidence" value="ECO:0007669"/>
    <property type="project" value="TreeGrafter"/>
</dbReference>
<dbReference type="STRING" id="658167.SAMN04488135_11337"/>
<dbReference type="PANTHER" id="PTHR30136">
    <property type="entry name" value="HELIX-TURN-HELIX TRANSCRIPTIONAL REGULATOR, ICLR FAMILY"/>
    <property type="match status" value="1"/>
</dbReference>
<feature type="domain" description="HTH iclR-type" evidence="4">
    <location>
        <begin position="1"/>
        <end position="54"/>
    </location>
</feature>
<evidence type="ECO:0000256" key="3">
    <source>
        <dbReference type="ARBA" id="ARBA00023163"/>
    </source>
</evidence>
<dbReference type="Gene3D" id="3.30.450.40">
    <property type="match status" value="1"/>
</dbReference>
<keyword evidence="3" id="KW-0804">Transcription</keyword>
<evidence type="ECO:0000313" key="7">
    <source>
        <dbReference type="Proteomes" id="UP000184226"/>
    </source>
</evidence>
<name>A0A1M5Z8Y0_9BURK</name>
<dbReference type="SUPFAM" id="SSF55781">
    <property type="entry name" value="GAF domain-like"/>
    <property type="match status" value="1"/>
</dbReference>
<keyword evidence="1" id="KW-0805">Transcription regulation</keyword>
<dbReference type="InterPro" id="IPR050707">
    <property type="entry name" value="HTH_MetabolicPath_Reg"/>
</dbReference>
<dbReference type="Gene3D" id="1.10.10.10">
    <property type="entry name" value="Winged helix-like DNA-binding domain superfamily/Winged helix DNA-binding domain"/>
    <property type="match status" value="1"/>
</dbReference>
<gene>
    <name evidence="6" type="ORF">SAMN04488135_11337</name>
</gene>
<evidence type="ECO:0000256" key="2">
    <source>
        <dbReference type="ARBA" id="ARBA00023125"/>
    </source>
</evidence>